<evidence type="ECO:0000313" key="3">
    <source>
        <dbReference type="Proteomes" id="UP000295807"/>
    </source>
</evidence>
<feature type="chain" id="PRO_5020694398" description="Ig-like domain-containing protein" evidence="1">
    <location>
        <begin position="26"/>
        <end position="243"/>
    </location>
</feature>
<proteinExistence type="predicted"/>
<gene>
    <name evidence="2" type="ORF">EDD80_105104</name>
</gene>
<feature type="signal peptide" evidence="1">
    <location>
        <begin position="1"/>
        <end position="25"/>
    </location>
</feature>
<reference evidence="2 3" key="1">
    <citation type="submission" date="2019-03" db="EMBL/GenBank/DDBJ databases">
        <title>Genomic Encyclopedia of Type Strains, Phase IV (KMG-IV): sequencing the most valuable type-strain genomes for metagenomic binning, comparative biology and taxonomic classification.</title>
        <authorList>
            <person name="Goeker M."/>
        </authorList>
    </citation>
    <scope>NUCLEOTIDE SEQUENCE [LARGE SCALE GENOMIC DNA]</scope>
    <source>
        <strain evidence="2 3">DSM 21100</strain>
    </source>
</reference>
<evidence type="ECO:0000313" key="2">
    <source>
        <dbReference type="EMBL" id="TCS87290.1"/>
    </source>
</evidence>
<name>A0A4R3KQX0_9SPHI</name>
<organism evidence="2 3">
    <name type="scientific">Anseongella ginsenosidimutans</name>
    <dbReference type="NCBI Taxonomy" id="496056"/>
    <lineage>
        <taxon>Bacteria</taxon>
        <taxon>Pseudomonadati</taxon>
        <taxon>Bacteroidota</taxon>
        <taxon>Sphingobacteriia</taxon>
        <taxon>Sphingobacteriales</taxon>
        <taxon>Sphingobacteriaceae</taxon>
        <taxon>Anseongella</taxon>
    </lineage>
</organism>
<keyword evidence="3" id="KW-1185">Reference proteome</keyword>
<evidence type="ECO:0008006" key="4">
    <source>
        <dbReference type="Google" id="ProtNLM"/>
    </source>
</evidence>
<evidence type="ECO:0000256" key="1">
    <source>
        <dbReference type="SAM" id="SignalP"/>
    </source>
</evidence>
<dbReference type="Proteomes" id="UP000295807">
    <property type="component" value="Unassembled WGS sequence"/>
</dbReference>
<protein>
    <recommendedName>
        <fullName evidence="4">Ig-like domain-containing protein</fullName>
    </recommendedName>
</protein>
<dbReference type="RefSeq" id="WP_132129088.1">
    <property type="nucleotide sequence ID" value="NZ_CP042432.1"/>
</dbReference>
<dbReference type="AlphaFoldDB" id="A0A4R3KQX0"/>
<dbReference type="EMBL" id="SMAD01000005">
    <property type="protein sequence ID" value="TCS87290.1"/>
    <property type="molecule type" value="Genomic_DNA"/>
</dbReference>
<sequence>MKGQFTFLKMSLVGLFLLGGFAASSQTISTLADFPTADGMAGADALNVKKVYCLNDGVTIPAGSINGGTSTGLTYNWFRIDGNDHTQAAATLSTTTDGEDFVDNSITTPGYYIYRVSAENAETCESAVTEFMVYVLPNITPTIALTGNDSYCVGTSAGATLDASAVSNPTVTEVFAYTFEWYKTGETAPIATGAQLTFAAGAAYGGEYTVKAKYEIAPTCAEGTSAGLTITETALPTAPIITF</sequence>
<accession>A0A4R3KQX0</accession>
<comment type="caution">
    <text evidence="2">The sequence shown here is derived from an EMBL/GenBank/DDBJ whole genome shotgun (WGS) entry which is preliminary data.</text>
</comment>
<keyword evidence="1" id="KW-0732">Signal</keyword>
<dbReference type="OrthoDB" id="1335946at2"/>